<comment type="catalytic activity">
    <reaction evidence="4 5">
        <text>uridine(38/39/40) in tRNA = pseudouridine(38/39/40) in tRNA</text>
        <dbReference type="Rhea" id="RHEA:22376"/>
        <dbReference type="Rhea" id="RHEA-COMP:10085"/>
        <dbReference type="Rhea" id="RHEA-COMP:10087"/>
        <dbReference type="ChEBI" id="CHEBI:65314"/>
        <dbReference type="ChEBI" id="CHEBI:65315"/>
        <dbReference type="EC" id="5.4.99.12"/>
    </reaction>
</comment>
<evidence type="ECO:0000259" key="7">
    <source>
        <dbReference type="Pfam" id="PF01416"/>
    </source>
</evidence>
<dbReference type="EMBL" id="JADOUF010000001">
    <property type="protein sequence ID" value="MBG6140110.1"/>
    <property type="molecule type" value="Genomic_DNA"/>
</dbReference>
<gene>
    <name evidence="4" type="primary">truA</name>
    <name evidence="8" type="ORF">IW245_006304</name>
</gene>
<organism evidence="8 9">
    <name type="scientific">Longispora fulva</name>
    <dbReference type="NCBI Taxonomy" id="619741"/>
    <lineage>
        <taxon>Bacteria</taxon>
        <taxon>Bacillati</taxon>
        <taxon>Actinomycetota</taxon>
        <taxon>Actinomycetes</taxon>
        <taxon>Micromonosporales</taxon>
        <taxon>Micromonosporaceae</taxon>
        <taxon>Longispora</taxon>
    </lineage>
</organism>
<dbReference type="GO" id="GO:0031119">
    <property type="term" value="P:tRNA pseudouridine synthesis"/>
    <property type="evidence" value="ECO:0007669"/>
    <property type="project" value="UniProtKB-UniRule"/>
</dbReference>
<comment type="subunit">
    <text evidence="4">Homodimer.</text>
</comment>
<feature type="active site" description="Nucleophile" evidence="4">
    <location>
        <position position="90"/>
    </location>
</feature>
<proteinExistence type="inferred from homology"/>
<keyword evidence="3 4" id="KW-0413">Isomerase</keyword>
<dbReference type="PANTHER" id="PTHR11142">
    <property type="entry name" value="PSEUDOURIDYLATE SYNTHASE"/>
    <property type="match status" value="1"/>
</dbReference>
<dbReference type="GO" id="GO:0003723">
    <property type="term" value="F:RNA binding"/>
    <property type="evidence" value="ECO:0007669"/>
    <property type="project" value="InterPro"/>
</dbReference>
<feature type="binding site" evidence="4">
    <location>
        <position position="151"/>
    </location>
    <ligand>
        <name>substrate</name>
    </ligand>
</feature>
<feature type="region of interest" description="Disordered" evidence="6">
    <location>
        <begin position="1"/>
        <end position="37"/>
    </location>
</feature>
<keyword evidence="2 4" id="KW-0819">tRNA processing</keyword>
<dbReference type="AlphaFoldDB" id="A0A8J7GLX1"/>
<evidence type="ECO:0000256" key="3">
    <source>
        <dbReference type="ARBA" id="ARBA00023235"/>
    </source>
</evidence>
<dbReference type="GO" id="GO:0160147">
    <property type="term" value="F:tRNA pseudouridine(38-40) synthase activity"/>
    <property type="evidence" value="ECO:0007669"/>
    <property type="project" value="UniProtKB-EC"/>
</dbReference>
<evidence type="ECO:0000256" key="4">
    <source>
        <dbReference type="HAMAP-Rule" id="MF_00171"/>
    </source>
</evidence>
<comment type="function">
    <text evidence="4">Formation of pseudouridine at positions 38, 39 and 40 in the anticodon stem and loop of transfer RNAs.</text>
</comment>
<dbReference type="InterPro" id="IPR020095">
    <property type="entry name" value="PsdUridine_synth_TruA_C"/>
</dbReference>
<dbReference type="Gene3D" id="3.30.70.660">
    <property type="entry name" value="Pseudouridine synthase I, catalytic domain, C-terminal subdomain"/>
    <property type="match status" value="1"/>
</dbReference>
<evidence type="ECO:0000256" key="2">
    <source>
        <dbReference type="ARBA" id="ARBA00022694"/>
    </source>
</evidence>
<evidence type="ECO:0000256" key="6">
    <source>
        <dbReference type="SAM" id="MobiDB-lite"/>
    </source>
</evidence>
<dbReference type="Proteomes" id="UP000622552">
    <property type="component" value="Unassembled WGS sequence"/>
</dbReference>
<dbReference type="SUPFAM" id="SSF55120">
    <property type="entry name" value="Pseudouridine synthase"/>
    <property type="match status" value="1"/>
</dbReference>
<keyword evidence="9" id="KW-1185">Reference proteome</keyword>
<feature type="compositionally biased region" description="Low complexity" evidence="6">
    <location>
        <begin position="1"/>
        <end position="14"/>
    </location>
</feature>
<dbReference type="NCBIfam" id="TIGR00071">
    <property type="entry name" value="hisT_truA"/>
    <property type="match status" value="1"/>
</dbReference>
<comment type="similarity">
    <text evidence="1 4 5">Belongs to the tRNA pseudouridine synthase TruA family.</text>
</comment>
<name>A0A8J7GLX1_9ACTN</name>
<dbReference type="InterPro" id="IPR020103">
    <property type="entry name" value="PsdUridine_synth_cat_dom_sf"/>
</dbReference>
<dbReference type="Pfam" id="PF01416">
    <property type="entry name" value="PseudoU_synth_1"/>
    <property type="match status" value="1"/>
</dbReference>
<feature type="compositionally biased region" description="Pro residues" evidence="6">
    <location>
        <begin position="20"/>
        <end position="33"/>
    </location>
</feature>
<dbReference type="InterPro" id="IPR020094">
    <property type="entry name" value="TruA/RsuA/RluB/E/F_N"/>
</dbReference>
<evidence type="ECO:0000256" key="5">
    <source>
        <dbReference type="RuleBase" id="RU003792"/>
    </source>
</evidence>
<dbReference type="EC" id="5.4.99.12" evidence="4"/>
<dbReference type="RefSeq" id="WP_197006686.1">
    <property type="nucleotide sequence ID" value="NZ_BONS01000006.1"/>
</dbReference>
<comment type="caution">
    <text evidence="4">Lacks conserved residue(s) required for the propagation of feature annotation.</text>
</comment>
<sequence length="319" mass="33833">MTGSAGPAGASGASRHPGDPEGPAPVGTPPGAPRIPQDSVRLRLSVSYDGTDFSGWAHQPTRRTVAGVLLGELTRVFRTVDNLTVAGRTDAGVHATGQVCHVDVPAAAWEALAPSIVRRLAGLLPGDVRVLAVEVAPEHFDARFAALRRRYEYRVCDGPSGPAPLARRNTLGWPRPLDLEALSAASRGLLGEHDFAAYCKRRDGATTIRNLLRLDWRRDPDEVLVATVEADAFCHSMVRSLIGALIAVGEGRRPVGWPGEQLTSAVRVDAVGVAPAHGLTLVNVDYPAPGEYLARMAVTRNMRALTPQPPEVHAGPPAP</sequence>
<reference evidence="8" key="1">
    <citation type="submission" date="2020-11" db="EMBL/GenBank/DDBJ databases">
        <title>Sequencing the genomes of 1000 actinobacteria strains.</title>
        <authorList>
            <person name="Klenk H.-P."/>
        </authorList>
    </citation>
    <scope>NUCLEOTIDE SEQUENCE</scope>
    <source>
        <strain evidence="8">DSM 45356</strain>
    </source>
</reference>
<evidence type="ECO:0000313" key="8">
    <source>
        <dbReference type="EMBL" id="MBG6140110.1"/>
    </source>
</evidence>
<evidence type="ECO:0000256" key="1">
    <source>
        <dbReference type="ARBA" id="ARBA00009375"/>
    </source>
</evidence>
<dbReference type="HAMAP" id="MF_00171">
    <property type="entry name" value="TruA"/>
    <property type="match status" value="1"/>
</dbReference>
<comment type="caution">
    <text evidence="8">The sequence shown here is derived from an EMBL/GenBank/DDBJ whole genome shotgun (WGS) entry which is preliminary data.</text>
</comment>
<evidence type="ECO:0000313" key="9">
    <source>
        <dbReference type="Proteomes" id="UP000622552"/>
    </source>
</evidence>
<dbReference type="InterPro" id="IPR001406">
    <property type="entry name" value="PsdUridine_synth_TruA"/>
</dbReference>
<dbReference type="CDD" id="cd02570">
    <property type="entry name" value="PseudoU_synth_EcTruA"/>
    <property type="match status" value="1"/>
</dbReference>
<dbReference type="Gene3D" id="3.30.70.580">
    <property type="entry name" value="Pseudouridine synthase I, catalytic domain, N-terminal subdomain"/>
    <property type="match status" value="1"/>
</dbReference>
<accession>A0A8J7GLX1</accession>
<dbReference type="PANTHER" id="PTHR11142:SF0">
    <property type="entry name" value="TRNA PSEUDOURIDINE SYNTHASE-LIKE 1"/>
    <property type="match status" value="1"/>
</dbReference>
<dbReference type="InterPro" id="IPR020097">
    <property type="entry name" value="PsdUridine_synth_TruA_a/b_dom"/>
</dbReference>
<protein>
    <recommendedName>
        <fullName evidence="4">tRNA pseudouridine synthase A</fullName>
        <ecNumber evidence="4">5.4.99.12</ecNumber>
    </recommendedName>
    <alternativeName>
        <fullName evidence="4">tRNA pseudouridine(38-40) synthase</fullName>
    </alternativeName>
    <alternativeName>
        <fullName evidence="4">tRNA pseudouridylate synthase I</fullName>
    </alternativeName>
    <alternativeName>
        <fullName evidence="4">tRNA-uridine isomerase I</fullName>
    </alternativeName>
</protein>
<feature type="domain" description="Pseudouridine synthase I TruA alpha/beta" evidence="7">
    <location>
        <begin position="185"/>
        <end position="287"/>
    </location>
</feature>
<dbReference type="FunFam" id="3.30.70.660:FF:000003">
    <property type="entry name" value="tRNA pseudouridine synthase A"/>
    <property type="match status" value="1"/>
</dbReference>
<dbReference type="FunFam" id="3.30.70.580:FF:000008">
    <property type="entry name" value="tRNA pseudouridine synthase A"/>
    <property type="match status" value="1"/>
</dbReference>